<dbReference type="InterPro" id="IPR011990">
    <property type="entry name" value="TPR-like_helical_dom_sf"/>
</dbReference>
<feature type="compositionally biased region" description="Polar residues" evidence="4">
    <location>
        <begin position="322"/>
        <end position="334"/>
    </location>
</feature>
<dbReference type="RefSeq" id="XP_029642393.1">
    <property type="nucleotide sequence ID" value="XM_029786533.2"/>
</dbReference>
<dbReference type="InterPro" id="IPR019734">
    <property type="entry name" value="TPR_rpt"/>
</dbReference>
<dbReference type="PANTHER" id="PTHR15502:SF7">
    <property type="entry name" value="CALCINEURIN-BINDING PROTEIN CABIN-1"/>
    <property type="match status" value="1"/>
</dbReference>
<dbReference type="SUPFAM" id="SSF48452">
    <property type="entry name" value="TPR-like"/>
    <property type="match status" value="2"/>
</dbReference>
<evidence type="ECO:0000256" key="2">
    <source>
        <dbReference type="ARBA" id="ARBA00023242"/>
    </source>
</evidence>
<feature type="compositionally biased region" description="Low complexity" evidence="4">
    <location>
        <begin position="1557"/>
        <end position="1569"/>
    </location>
</feature>
<evidence type="ECO:0000256" key="1">
    <source>
        <dbReference type="ARBA" id="ARBA00004123"/>
    </source>
</evidence>
<dbReference type="PANTHER" id="PTHR15502">
    <property type="entry name" value="CALCINEURIN-BINDING PROTEIN CABIN 1-RELATED"/>
    <property type="match status" value="1"/>
</dbReference>
<evidence type="ECO:0000256" key="3">
    <source>
        <dbReference type="PROSITE-ProRule" id="PRU00339"/>
    </source>
</evidence>
<evidence type="ECO:0000256" key="4">
    <source>
        <dbReference type="SAM" id="MobiDB-lite"/>
    </source>
</evidence>
<dbReference type="GO" id="GO:0005634">
    <property type="term" value="C:nucleus"/>
    <property type="evidence" value="ECO:0007669"/>
    <property type="project" value="UniProtKB-SubCell"/>
</dbReference>
<dbReference type="InterPro" id="IPR033053">
    <property type="entry name" value="Hir3/CABIN1"/>
</dbReference>
<feature type="region of interest" description="Disordered" evidence="4">
    <location>
        <begin position="1873"/>
        <end position="1911"/>
    </location>
</feature>
<feature type="region of interest" description="Disordered" evidence="4">
    <location>
        <begin position="443"/>
        <end position="472"/>
    </location>
</feature>
<gene>
    <name evidence="6" type="primary">LOC115217009</name>
</gene>
<dbReference type="KEGG" id="osn:115217009"/>
<feature type="compositionally biased region" description="Polar residues" evidence="4">
    <location>
        <begin position="1538"/>
        <end position="1548"/>
    </location>
</feature>
<feature type="compositionally biased region" description="Polar residues" evidence="4">
    <location>
        <begin position="1593"/>
        <end position="1607"/>
    </location>
</feature>
<reference evidence="6" key="1">
    <citation type="submission" date="2025-08" db="UniProtKB">
        <authorList>
            <consortium name="RefSeq"/>
        </authorList>
    </citation>
    <scope>IDENTIFICATION</scope>
</reference>
<feature type="repeat" description="TPR" evidence="3">
    <location>
        <begin position="123"/>
        <end position="156"/>
    </location>
</feature>
<feature type="compositionally biased region" description="Low complexity" evidence="4">
    <location>
        <begin position="1889"/>
        <end position="1904"/>
    </location>
</feature>
<feature type="compositionally biased region" description="Low complexity" evidence="4">
    <location>
        <begin position="1395"/>
        <end position="1405"/>
    </location>
</feature>
<dbReference type="Gene3D" id="1.25.40.10">
    <property type="entry name" value="Tetratricopeptide repeat domain"/>
    <property type="match status" value="2"/>
</dbReference>
<accession>A0A6P7SVW6</accession>
<evidence type="ECO:0000313" key="5">
    <source>
        <dbReference type="Proteomes" id="UP000515154"/>
    </source>
</evidence>
<feature type="compositionally biased region" description="Polar residues" evidence="4">
    <location>
        <begin position="2099"/>
        <end position="2120"/>
    </location>
</feature>
<evidence type="ECO:0000313" key="6">
    <source>
        <dbReference type="RefSeq" id="XP_029642393.1"/>
    </source>
</evidence>
<dbReference type="Proteomes" id="UP000515154">
    <property type="component" value="Linkage group LG11"/>
</dbReference>
<protein>
    <submittedName>
        <fullName evidence="6">Calcineurin-binding protein cabin-1 isoform X1</fullName>
    </submittedName>
</protein>
<feature type="compositionally biased region" description="Polar residues" evidence="4">
    <location>
        <begin position="352"/>
        <end position="377"/>
    </location>
</feature>
<feature type="region of interest" description="Disordered" evidence="4">
    <location>
        <begin position="316"/>
        <end position="377"/>
    </location>
</feature>
<organism evidence="5 6">
    <name type="scientific">Octopus sinensis</name>
    <name type="common">East Asian common octopus</name>
    <dbReference type="NCBI Taxonomy" id="2607531"/>
    <lineage>
        <taxon>Eukaryota</taxon>
        <taxon>Metazoa</taxon>
        <taxon>Spiralia</taxon>
        <taxon>Lophotrochozoa</taxon>
        <taxon>Mollusca</taxon>
        <taxon>Cephalopoda</taxon>
        <taxon>Coleoidea</taxon>
        <taxon>Octopodiformes</taxon>
        <taxon>Octopoda</taxon>
        <taxon>Incirrata</taxon>
        <taxon>Octopodidae</taxon>
        <taxon>Octopus</taxon>
    </lineage>
</organism>
<name>A0A6P7SVW6_9MOLL</name>
<feature type="region of interest" description="Disordered" evidence="4">
    <location>
        <begin position="2094"/>
        <end position="2120"/>
    </location>
</feature>
<dbReference type="GO" id="GO:0006325">
    <property type="term" value="P:chromatin organization"/>
    <property type="evidence" value="ECO:0007669"/>
    <property type="project" value="InterPro"/>
</dbReference>
<feature type="compositionally biased region" description="Low complexity" evidence="4">
    <location>
        <begin position="1333"/>
        <end position="1348"/>
    </location>
</feature>
<feature type="compositionally biased region" description="Basic and acidic residues" evidence="4">
    <location>
        <begin position="1511"/>
        <end position="1537"/>
    </location>
</feature>
<dbReference type="PROSITE" id="PS50005">
    <property type="entry name" value="TPR"/>
    <property type="match status" value="2"/>
</dbReference>
<dbReference type="GO" id="GO:0031491">
    <property type="term" value="F:nucleosome binding"/>
    <property type="evidence" value="ECO:0007669"/>
    <property type="project" value="TreeGrafter"/>
</dbReference>
<comment type="subcellular location">
    <subcellularLocation>
        <location evidence="1">Nucleus</location>
    </subcellularLocation>
</comment>
<proteinExistence type="predicted"/>
<feature type="repeat" description="TPR" evidence="3">
    <location>
        <begin position="89"/>
        <end position="122"/>
    </location>
</feature>
<sequence>MIRISALNDHESGDSDDSSDDILSITKEAQESEAYTVYNQALNLQIEGDFDKAEETFEDLLEQDFLLEANRIVDEEGDNPVHPGLQMLYSTYKNLAAMAHRRNDTHRAIQYFLKAVTIDETEVTVWYKIGLIALEIHNYQLAAYSFQQGLNCNKNHWPCMDHLITALYVLNDYWTCLKYIGSALEKDAEYMKAISFRDQIFSEQPSLRTESKMFFANCDPVVLMTHADKEEKNEYINEALEMRKIRRELAYVPPPSPLTLPKPILEYSWKCVGECLLALYDEIVHSEPRKSMGLRIDLTPYVKTPKPANDKNVVEAHESKVHSPSSNQEAQMTSDAGEGAAVAPSSEVAETAGNSGTSSSPTVQMSSPNPSGANNTPEVTTAMEVDEAGSRKVQKRKRNTVVEEVACKRRSARVRNTTRKKQEENVDLEDLLLKFLPSSLLEAREEDDTKAKEQSSPQGVSSAAGSSESSTPLVFETEEQLVKKFLEDCLENGGIIDLMGTYLVQLADVGHLKWSDELVDIFLKVYSAVRKHLKLPSYLCPEEPEDYVLEMGKMVLVWAELKLDQWLTKKAKIKAPLNSSNKNMQHHFSLNQLENGFPGKFFIEDVWHILGLIGYTNILKEFWVEYSIRAFWLKARFCTLLGEIDEAFDYFDKVLQYLAYAEENISLSSVHLPNCHMDEVISAEKVKKQQDLLKRCQSLEKTQKLYECEEYAEVVDLLKLTFSDPLDKPKRNVLVTTSAELLEAGIAIPDRRAQLQLMMDSLSKLNNPQKYVLWGEVIFNESLQMYRESNSHTVKDDWIAFMIQLFAGMDEAILNEPSSIKELTPACTLRIAKNLIRVISDSVDVPEYATDMPIPTVLPWKLLYHIIRNEESKLHSTQAANKSESELLDNSLSSSLMLLNVAHDYLGRHSWCTRSDGELLVFFMSVIKEERAHYPEDAKHAFKDELDQAFEQCIYCLYGHPTKKGKSKYLQDHNALQINLNWEMSQVLFDYFKPKTVPEFDSYKTSTVSGELENLARRITLLVPKEKNPANTYESVLAYIEGQHNDPPFIPPDKPVTTAIVKELFYLLADYYFKNKEQVKAIKFYMLDICVNPNRLDSWAGMSLARMSRLEQKLNSTELRMDQAIYKQAIASLRCFTRAVEIDSNNAKLWIEYGSLAYQLHSHAARQLKLMHWFPLNDEMYQIATASNKEMLLIAANCYKKASECEMEGGHSEEWLYYYMMGKVCEKMRKPAHEYLEHYKEAAHHLHEDFAAYPKKINYVVSPPHLAVESLELFYRQHVAILKELLFKSAEELDLDYFEQYMIEVANGPFANQREKRHQRRENKDSNTNNEESSCQTQSLSNNTNSTTRGAANPGTCPSSIGSSTVSTNVGAVTTSSTSSSRSNQDHNYFRQKSNDSSSLSALSDELGNTSNKVKMVESLPTKTSPKISQAKSDCKSTLSSVAPKEVATIKDLDLPPRLSKVDLSQPIFGLEDQFTTTIGEDYLDAAIDTDAMTSQALDSLNALLEAENFDKPNDPLRIDFDPVGHSEGEQPSKESSDVCQNNSNKLASSGAELPHNVSSENSSVNINSKHSDVSKQETGKSLCSGDGHSEVGTKTGTETSSANNSDHGPVDDKRSKTEKHKKLLNMVISALHICLTRFPTHYKALYRLAHLHFYSPFNKNINYTRDILLGVPSWTQLDHLPAPGLFTDRKHSNFFQGVWRIPVEEVDRSGSFASHMNRSVKLLLEVLRVQCDNSMLFQLHIQLNRTPDAGRKYLRDAERVCLSQLAYEYALDTVELQLEDVLESDTERQIKFLLEVYKIWCHGVNKVYLHVERTNDIFLDVFRVIMKNAIPIKSTTVEQLEQAIRFCQQQLSFNKLNPITYQPSLILNDYQRQHSHHHQMASGGGQMVAGSSSSSSSSGHSPGIPNIGLNKMAVNSGSGLSSGHSKACDVVIVSEYGTMQTHHRNRQLEPGEILGCHHPTTVTMTNDDKLSISPPEKLTSDVQAKMSSVEPIDLTGGSRDLIAISNSGPLSRTLSTPAMLGMAGPPLGGDPTGADMSGLDPRKLIKPCTVKLAAIPRSLMHSNSLTIKPSPSTEDIKQRLKTVLLNQSRQSFDGRLHQSASEPSSPSTHAPDTLMTHSH</sequence>
<keyword evidence="5" id="KW-1185">Reference proteome</keyword>
<feature type="compositionally biased region" description="Low complexity" evidence="4">
    <location>
        <begin position="1363"/>
        <end position="1383"/>
    </location>
</feature>
<feature type="compositionally biased region" description="Low complexity" evidence="4">
    <location>
        <begin position="461"/>
        <end position="470"/>
    </location>
</feature>
<keyword evidence="3" id="KW-0802">TPR repeat</keyword>
<feature type="region of interest" description="Disordered" evidence="4">
    <location>
        <begin position="1"/>
        <end position="21"/>
    </location>
</feature>
<feature type="compositionally biased region" description="Basic and acidic residues" evidence="4">
    <location>
        <begin position="1570"/>
        <end position="1579"/>
    </location>
</feature>
<keyword evidence="2" id="KW-0539">Nucleus</keyword>
<dbReference type="SMART" id="SM00028">
    <property type="entry name" value="TPR"/>
    <property type="match status" value="6"/>
</dbReference>
<feature type="region of interest" description="Disordered" evidence="4">
    <location>
        <begin position="1312"/>
        <end position="1405"/>
    </location>
</feature>
<feature type="region of interest" description="Disordered" evidence="4">
    <location>
        <begin position="1511"/>
        <end position="1619"/>
    </location>
</feature>